<dbReference type="InterPro" id="IPR019545">
    <property type="entry name" value="DM13_domain"/>
</dbReference>
<feature type="domain" description="DM13" evidence="2">
    <location>
        <begin position="30"/>
        <end position="127"/>
    </location>
</feature>
<protein>
    <submittedName>
        <fullName evidence="3">Twin-arginine translocation pathway signal protein</fullName>
    </submittedName>
</protein>
<dbReference type="RefSeq" id="WP_161863131.1">
    <property type="nucleotide sequence ID" value="NZ_CP046620.1"/>
</dbReference>
<organism evidence="3 4">
    <name type="scientific">Algicella marina</name>
    <dbReference type="NCBI Taxonomy" id="2683284"/>
    <lineage>
        <taxon>Bacteria</taxon>
        <taxon>Pseudomonadati</taxon>
        <taxon>Pseudomonadota</taxon>
        <taxon>Alphaproteobacteria</taxon>
        <taxon>Rhodobacterales</taxon>
        <taxon>Paracoccaceae</taxon>
        <taxon>Algicella</taxon>
    </lineage>
</organism>
<sequence>MLSRRTTLLAIAASPLLANVGFAASTIRSGTFTGKSRHEASGTASLVEESGSFTVQLGADFSFDGAPDPKIALGRNGYDPATLLAPLASDSGAQTYAVPAAIDAASYNEIWIWCERFNVPLGLAILK</sequence>
<dbReference type="Pfam" id="PF10517">
    <property type="entry name" value="DM13"/>
    <property type="match status" value="1"/>
</dbReference>
<dbReference type="EMBL" id="CP046620">
    <property type="protein sequence ID" value="QHQ36585.1"/>
    <property type="molecule type" value="Genomic_DNA"/>
</dbReference>
<dbReference type="Proteomes" id="UP000464495">
    <property type="component" value="Chromosome"/>
</dbReference>
<proteinExistence type="predicted"/>
<evidence type="ECO:0000313" key="4">
    <source>
        <dbReference type="Proteomes" id="UP000464495"/>
    </source>
</evidence>
<accession>A0A6P1T4A2</accession>
<name>A0A6P1T4A2_9RHOB</name>
<keyword evidence="1" id="KW-0732">Signal</keyword>
<feature type="signal peptide" evidence="1">
    <location>
        <begin position="1"/>
        <end position="23"/>
    </location>
</feature>
<reference evidence="3 4" key="1">
    <citation type="submission" date="2019-12" db="EMBL/GenBank/DDBJ databases">
        <title>Complete genome sequence of Algicella marina strain 9Alg 56(T) isolated from the red alga Tichocarpus crinitus.</title>
        <authorList>
            <person name="Kim S.-G."/>
            <person name="Nedashkovskaya O.I."/>
        </authorList>
    </citation>
    <scope>NUCLEOTIDE SEQUENCE [LARGE SCALE GENOMIC DNA]</scope>
    <source>
        <strain evidence="3 4">9Alg 56</strain>
    </source>
</reference>
<gene>
    <name evidence="3" type="ORF">GO499_16100</name>
</gene>
<dbReference type="KEGG" id="amaq:GO499_16100"/>
<evidence type="ECO:0000256" key="1">
    <source>
        <dbReference type="SAM" id="SignalP"/>
    </source>
</evidence>
<dbReference type="AlphaFoldDB" id="A0A6P1T4A2"/>
<keyword evidence="4" id="KW-1185">Reference proteome</keyword>
<evidence type="ECO:0000313" key="3">
    <source>
        <dbReference type="EMBL" id="QHQ36585.1"/>
    </source>
</evidence>
<evidence type="ECO:0000259" key="2">
    <source>
        <dbReference type="PROSITE" id="PS51549"/>
    </source>
</evidence>
<feature type="chain" id="PRO_5026821908" evidence="1">
    <location>
        <begin position="24"/>
        <end position="127"/>
    </location>
</feature>
<dbReference type="PROSITE" id="PS51549">
    <property type="entry name" value="DM13"/>
    <property type="match status" value="1"/>
</dbReference>